<proteinExistence type="inferred from homology"/>
<dbReference type="NCBIfam" id="NF008506">
    <property type="entry name" value="PRK11423.1"/>
    <property type="match status" value="1"/>
</dbReference>
<accession>A0A9D7HMK1</accession>
<dbReference type="EMBL" id="JADJEV010000005">
    <property type="protein sequence ID" value="MBK6975307.1"/>
    <property type="molecule type" value="Genomic_DNA"/>
</dbReference>
<evidence type="ECO:0000256" key="3">
    <source>
        <dbReference type="RuleBase" id="RU003707"/>
    </source>
</evidence>
<dbReference type="Pfam" id="PF00378">
    <property type="entry name" value="ECH_1"/>
    <property type="match status" value="1"/>
</dbReference>
<dbReference type="InterPro" id="IPR029045">
    <property type="entry name" value="ClpP/crotonase-like_dom_sf"/>
</dbReference>
<dbReference type="InterPro" id="IPR018376">
    <property type="entry name" value="Enoyl-CoA_hyd/isom_CS"/>
</dbReference>
<dbReference type="Proteomes" id="UP000807785">
    <property type="component" value="Unassembled WGS sequence"/>
</dbReference>
<evidence type="ECO:0000313" key="4">
    <source>
        <dbReference type="EMBL" id="MBK6975307.1"/>
    </source>
</evidence>
<dbReference type="PANTHER" id="PTHR11941">
    <property type="entry name" value="ENOYL-COA HYDRATASE-RELATED"/>
    <property type="match status" value="1"/>
</dbReference>
<dbReference type="PROSITE" id="PS00166">
    <property type="entry name" value="ENOYL_COA_HYDRATASE"/>
    <property type="match status" value="1"/>
</dbReference>
<gene>
    <name evidence="4" type="primary">scpB</name>
    <name evidence="4" type="ORF">IPH26_20980</name>
</gene>
<dbReference type="GO" id="GO:0016829">
    <property type="term" value="F:lyase activity"/>
    <property type="evidence" value="ECO:0007669"/>
    <property type="project" value="UniProtKB-KW"/>
</dbReference>
<dbReference type="InterPro" id="IPR014748">
    <property type="entry name" value="Enoyl-CoA_hydra_C"/>
</dbReference>
<comment type="similarity">
    <text evidence="1 3">Belongs to the enoyl-CoA hydratase/isomerase family.</text>
</comment>
<evidence type="ECO:0000256" key="1">
    <source>
        <dbReference type="ARBA" id="ARBA00005254"/>
    </source>
</evidence>
<reference evidence="4" key="1">
    <citation type="submission" date="2020-10" db="EMBL/GenBank/DDBJ databases">
        <title>Connecting structure to function with the recovery of over 1000 high-quality activated sludge metagenome-assembled genomes encoding full-length rRNA genes using long-read sequencing.</title>
        <authorList>
            <person name="Singleton C.M."/>
            <person name="Petriglieri F."/>
            <person name="Kristensen J.M."/>
            <person name="Kirkegaard R.H."/>
            <person name="Michaelsen T.Y."/>
            <person name="Andersen M.H."/>
            <person name="Karst S.M."/>
            <person name="Dueholm M.S."/>
            <person name="Nielsen P.H."/>
            <person name="Albertsen M."/>
        </authorList>
    </citation>
    <scope>NUCLEOTIDE SEQUENCE</scope>
    <source>
        <strain evidence="4">Bjer_18-Q3-R1-45_BAT3C.347</strain>
    </source>
</reference>
<keyword evidence="2" id="KW-0456">Lyase</keyword>
<dbReference type="Gene3D" id="3.90.226.10">
    <property type="entry name" value="2-enoyl-CoA Hydratase, Chain A, domain 1"/>
    <property type="match status" value="1"/>
</dbReference>
<dbReference type="InterPro" id="IPR001753">
    <property type="entry name" value="Enoyl-CoA_hydra/iso"/>
</dbReference>
<evidence type="ECO:0000313" key="5">
    <source>
        <dbReference type="Proteomes" id="UP000807785"/>
    </source>
</evidence>
<name>A0A9D7HMK1_9PROT</name>
<comment type="caution">
    <text evidence="4">The sequence shown here is derived from an EMBL/GenBank/DDBJ whole genome shotgun (WGS) entry which is preliminary data.</text>
</comment>
<sequence>MSLIVTETDEAIATIVMNNPQRRNALSEALIADVTNALHGFREQQVRAVVLRAPPGTKVWCAGHDISELPDRGRDPLGWSDSLRVLVRAIHEFPAPIIALIEGSVWGGGCEVAMSCDMLIATPDVTFAITPAKLGIPYNLGGVLTLMNAIPLPIAREMLFTAQPIPSTQALNLGVINYVKPADEIEAFVYRTARQIAANAPLSIAVMKEELRLLAGAHSITPELFERIQGLRRIVYDSHDYQEGLNAIRDKRTPEFKGR</sequence>
<dbReference type="GO" id="GO:0006635">
    <property type="term" value="P:fatty acid beta-oxidation"/>
    <property type="evidence" value="ECO:0007669"/>
    <property type="project" value="TreeGrafter"/>
</dbReference>
<dbReference type="SUPFAM" id="SSF52096">
    <property type="entry name" value="ClpP/crotonase"/>
    <property type="match status" value="1"/>
</dbReference>
<dbReference type="AlphaFoldDB" id="A0A9D7HMK1"/>
<protein>
    <submittedName>
        <fullName evidence="4">Methylmalonyl-CoA decarboxylase</fullName>
    </submittedName>
</protein>
<dbReference type="CDD" id="cd06558">
    <property type="entry name" value="crotonase-like"/>
    <property type="match status" value="1"/>
</dbReference>
<dbReference type="Gene3D" id="1.10.12.10">
    <property type="entry name" value="Lyase 2-enoyl-coa Hydratase, Chain A, domain 2"/>
    <property type="match status" value="1"/>
</dbReference>
<evidence type="ECO:0000256" key="2">
    <source>
        <dbReference type="ARBA" id="ARBA00023239"/>
    </source>
</evidence>
<dbReference type="PANTHER" id="PTHR11941:SF54">
    <property type="entry name" value="ENOYL-COA HYDRATASE, MITOCHONDRIAL"/>
    <property type="match status" value="1"/>
</dbReference>
<organism evidence="4 5">
    <name type="scientific">Candidatus Methylophosphatis roskildensis</name>
    <dbReference type="NCBI Taxonomy" id="2899263"/>
    <lineage>
        <taxon>Bacteria</taxon>
        <taxon>Pseudomonadati</taxon>
        <taxon>Pseudomonadota</taxon>
        <taxon>Betaproteobacteria</taxon>
        <taxon>Nitrosomonadales</taxon>
        <taxon>Sterolibacteriaceae</taxon>
        <taxon>Candidatus Methylophosphatis</taxon>
    </lineage>
</organism>